<keyword evidence="3" id="KW-1185">Reference proteome</keyword>
<dbReference type="Proteomes" id="UP000823388">
    <property type="component" value="Chromosome 3K"/>
</dbReference>
<accession>A0A8T0V0Z8</accession>
<comment type="caution">
    <text evidence="2">The sequence shown here is derived from an EMBL/GenBank/DDBJ whole genome shotgun (WGS) entry which is preliminary data.</text>
</comment>
<evidence type="ECO:0000313" key="2">
    <source>
        <dbReference type="EMBL" id="KAG2627925.1"/>
    </source>
</evidence>
<name>A0A8T0V0Z8_PANVG</name>
<reference evidence="2" key="1">
    <citation type="submission" date="2020-05" db="EMBL/GenBank/DDBJ databases">
        <title>WGS assembly of Panicum virgatum.</title>
        <authorList>
            <person name="Lovell J.T."/>
            <person name="Jenkins J."/>
            <person name="Shu S."/>
            <person name="Juenger T.E."/>
            <person name="Schmutz J."/>
        </authorList>
    </citation>
    <scope>NUCLEOTIDE SEQUENCE</scope>
    <source>
        <strain evidence="2">AP13</strain>
    </source>
</reference>
<feature type="region of interest" description="Disordered" evidence="1">
    <location>
        <begin position="116"/>
        <end position="138"/>
    </location>
</feature>
<dbReference type="AlphaFoldDB" id="A0A8T0V0Z8"/>
<proteinExistence type="predicted"/>
<sequence length="138" mass="14651">MRLNPIYQHHQSTQGQSAATVQESSSSFASWSCRGVLVSIRAWAELVMGQSGGDGLVLLLGRGGGKLQGAVSFKFQRQTTACPHLKLQRPPHLPLLLATHDSFSSSATGHGVPAVEASMAEGRPHTDQKCSCAKTNRG</sequence>
<gene>
    <name evidence="2" type="ORF">PVAP13_3KG265668</name>
</gene>
<protein>
    <submittedName>
        <fullName evidence="2">Uncharacterized protein</fullName>
    </submittedName>
</protein>
<evidence type="ECO:0000313" key="3">
    <source>
        <dbReference type="Proteomes" id="UP000823388"/>
    </source>
</evidence>
<organism evidence="2 3">
    <name type="scientific">Panicum virgatum</name>
    <name type="common">Blackwell switchgrass</name>
    <dbReference type="NCBI Taxonomy" id="38727"/>
    <lineage>
        <taxon>Eukaryota</taxon>
        <taxon>Viridiplantae</taxon>
        <taxon>Streptophyta</taxon>
        <taxon>Embryophyta</taxon>
        <taxon>Tracheophyta</taxon>
        <taxon>Spermatophyta</taxon>
        <taxon>Magnoliopsida</taxon>
        <taxon>Liliopsida</taxon>
        <taxon>Poales</taxon>
        <taxon>Poaceae</taxon>
        <taxon>PACMAD clade</taxon>
        <taxon>Panicoideae</taxon>
        <taxon>Panicodae</taxon>
        <taxon>Paniceae</taxon>
        <taxon>Panicinae</taxon>
        <taxon>Panicum</taxon>
        <taxon>Panicum sect. Hiantes</taxon>
    </lineage>
</organism>
<dbReference type="EMBL" id="CM029041">
    <property type="protein sequence ID" value="KAG2627925.1"/>
    <property type="molecule type" value="Genomic_DNA"/>
</dbReference>
<evidence type="ECO:0000256" key="1">
    <source>
        <dbReference type="SAM" id="MobiDB-lite"/>
    </source>
</evidence>